<gene>
    <name evidence="3" type="ORF">GCM10010470_18960</name>
</gene>
<dbReference type="RefSeq" id="WP_344679148.1">
    <property type="nucleotide sequence ID" value="NZ_BAAAUX010000011.1"/>
</dbReference>
<dbReference type="Proteomes" id="UP001500979">
    <property type="component" value="Unassembled WGS sequence"/>
</dbReference>
<dbReference type="Gene3D" id="3.10.50.30">
    <property type="entry name" value="Transcription elongation factor, GreA/GreB, C-terminal domain"/>
    <property type="match status" value="1"/>
</dbReference>
<dbReference type="PIRSF" id="PIRSF006092">
    <property type="entry name" value="GreA_GreB"/>
    <property type="match status" value="1"/>
</dbReference>
<dbReference type="InterPro" id="IPR001437">
    <property type="entry name" value="Tscrpt_elong_fac_GreA/B_C"/>
</dbReference>
<evidence type="ECO:0000259" key="2">
    <source>
        <dbReference type="Pfam" id="PF01272"/>
    </source>
</evidence>
<dbReference type="SUPFAM" id="SSF54534">
    <property type="entry name" value="FKBP-like"/>
    <property type="match status" value="1"/>
</dbReference>
<dbReference type="InterPro" id="IPR023459">
    <property type="entry name" value="Tscrpt_elong_fac_GreA/B_fam"/>
</dbReference>
<keyword evidence="4" id="KW-1185">Reference proteome</keyword>
<organism evidence="3 4">
    <name type="scientific">Saccharopolyspora taberi</name>
    <dbReference type="NCBI Taxonomy" id="60895"/>
    <lineage>
        <taxon>Bacteria</taxon>
        <taxon>Bacillati</taxon>
        <taxon>Actinomycetota</taxon>
        <taxon>Actinomycetes</taxon>
        <taxon>Pseudonocardiales</taxon>
        <taxon>Pseudonocardiaceae</taxon>
        <taxon>Saccharopolyspora</taxon>
    </lineage>
</organism>
<evidence type="ECO:0000256" key="1">
    <source>
        <dbReference type="SAM" id="MobiDB-lite"/>
    </source>
</evidence>
<comment type="caution">
    <text evidence="3">The sequence shown here is derived from an EMBL/GenBank/DDBJ whole genome shotgun (WGS) entry which is preliminary data.</text>
</comment>
<sequence length="160" mass="17300">MSESSGSHRPRLSAEARGRLEDELRSLREQRRQLAEDLSQRDATTGDRGDESQALEGADTLAWFDDRIAALERRLSGAGPVPEGLPSGTAVTLRFRDGTVQELHVVSIPEEIPEGAEDVTLTSDSPLGLALVDSRPGTTVTYPTPNGREEAEVVDIRPPS</sequence>
<proteinExistence type="predicted"/>
<evidence type="ECO:0000313" key="3">
    <source>
        <dbReference type="EMBL" id="GAA2785085.1"/>
    </source>
</evidence>
<protein>
    <submittedName>
        <fullName evidence="3">GreA/GreB family elongation factor</fullName>
    </submittedName>
</protein>
<evidence type="ECO:0000313" key="4">
    <source>
        <dbReference type="Proteomes" id="UP001500979"/>
    </source>
</evidence>
<dbReference type="GO" id="GO:0003746">
    <property type="term" value="F:translation elongation factor activity"/>
    <property type="evidence" value="ECO:0007669"/>
    <property type="project" value="UniProtKB-KW"/>
</dbReference>
<name>A0ABN3V9E0_9PSEU</name>
<feature type="region of interest" description="Disordered" evidence="1">
    <location>
        <begin position="130"/>
        <end position="160"/>
    </location>
</feature>
<keyword evidence="3" id="KW-0648">Protein biosynthesis</keyword>
<feature type="compositionally biased region" description="Basic and acidic residues" evidence="1">
    <location>
        <begin position="12"/>
        <end position="51"/>
    </location>
</feature>
<dbReference type="InterPro" id="IPR036953">
    <property type="entry name" value="GreA/GreB_C_sf"/>
</dbReference>
<accession>A0ABN3V9E0</accession>
<dbReference type="EMBL" id="BAAAUX010000011">
    <property type="protein sequence ID" value="GAA2785085.1"/>
    <property type="molecule type" value="Genomic_DNA"/>
</dbReference>
<keyword evidence="3" id="KW-0251">Elongation factor</keyword>
<feature type="compositionally biased region" description="Basic and acidic residues" evidence="1">
    <location>
        <begin position="147"/>
        <end position="160"/>
    </location>
</feature>
<dbReference type="NCBIfam" id="NF004548">
    <property type="entry name" value="PRK05892.1"/>
    <property type="match status" value="1"/>
</dbReference>
<feature type="region of interest" description="Disordered" evidence="1">
    <location>
        <begin position="1"/>
        <end position="58"/>
    </location>
</feature>
<feature type="domain" description="Transcription elongation factor GreA/GreB C-terminal" evidence="2">
    <location>
        <begin position="88"/>
        <end position="157"/>
    </location>
</feature>
<dbReference type="Pfam" id="PF01272">
    <property type="entry name" value="GreA_GreB"/>
    <property type="match status" value="1"/>
</dbReference>
<reference evidence="3 4" key="1">
    <citation type="journal article" date="2019" name="Int. J. Syst. Evol. Microbiol.">
        <title>The Global Catalogue of Microorganisms (GCM) 10K type strain sequencing project: providing services to taxonomists for standard genome sequencing and annotation.</title>
        <authorList>
            <consortium name="The Broad Institute Genomics Platform"/>
            <consortium name="The Broad Institute Genome Sequencing Center for Infectious Disease"/>
            <person name="Wu L."/>
            <person name="Ma J."/>
        </authorList>
    </citation>
    <scope>NUCLEOTIDE SEQUENCE [LARGE SCALE GENOMIC DNA]</scope>
    <source>
        <strain evidence="3 4">JCM 9383</strain>
    </source>
</reference>